<feature type="region of interest" description="Disordered" evidence="1">
    <location>
        <begin position="558"/>
        <end position="605"/>
    </location>
</feature>
<dbReference type="EMBL" id="MTYJ01000153">
    <property type="protein sequence ID" value="OQV12121.1"/>
    <property type="molecule type" value="Genomic_DNA"/>
</dbReference>
<feature type="region of interest" description="Disordered" evidence="1">
    <location>
        <begin position="502"/>
        <end position="534"/>
    </location>
</feature>
<dbReference type="Proteomes" id="UP000192578">
    <property type="component" value="Unassembled WGS sequence"/>
</dbReference>
<feature type="transmembrane region" description="Helical" evidence="2">
    <location>
        <begin position="420"/>
        <end position="448"/>
    </location>
</feature>
<gene>
    <name evidence="3" type="ORF">BV898_13600</name>
</gene>
<keyword evidence="2" id="KW-0812">Transmembrane</keyword>
<feature type="compositionally biased region" description="Basic and acidic residues" evidence="1">
    <location>
        <begin position="718"/>
        <end position="732"/>
    </location>
</feature>
<keyword evidence="2" id="KW-0472">Membrane</keyword>
<organism evidence="3 4">
    <name type="scientific">Hypsibius exemplaris</name>
    <name type="common">Freshwater tardigrade</name>
    <dbReference type="NCBI Taxonomy" id="2072580"/>
    <lineage>
        <taxon>Eukaryota</taxon>
        <taxon>Metazoa</taxon>
        <taxon>Ecdysozoa</taxon>
        <taxon>Tardigrada</taxon>
        <taxon>Eutardigrada</taxon>
        <taxon>Parachela</taxon>
        <taxon>Hypsibioidea</taxon>
        <taxon>Hypsibiidae</taxon>
        <taxon>Hypsibius</taxon>
    </lineage>
</organism>
<keyword evidence="2" id="KW-1133">Transmembrane helix</keyword>
<sequence>MFLSVGQSTGQSVSMPNVRDIVQADGSDPVPSVVLAPPPRTPAQHLNWKWYTRITLSTTTTSTLSTTANTPTNVIQPQLTSTVQTPLTHSSSLFPSAAALAGVSSPATTSVEQLTSPYYVAPSPAVQPVNAASVTRSWAGLLNAFNGSTTSTKAPSIIILANTESAFSKTSEFTTTTLLATTFSTSSPVPSTISRTSLPPVLLMPQISRTILRIPSTTAAPFWVRPVATATTMMVVDTSSIDYRRSLDSASPLVSLGVAVIATQDPGELKLYRDYLANRLTDLYRLAVQKYNAIYDTTPTLASNFVPDNGTSDLQANFTALVLQMTSNSSATPGLNNVTVVFLVKNNNGSVLPASTVLARLNTLTDDEMAGALGASVLQRPTTSAALVVDDTWLTYPNGTAWNYTSFTVSPGFSNSAQSWSLIGAIVGISTVAIVLLSMALVWLIFFIHKRCTKKPTNTAQAPVIMTDNMQIITIPPPASRQPISVDHGMQTVVLPRRTILPSYESNQPNGHAKSHDESLPNNHRPQAPTPYSMMDLYGRETTTYSTQYSYAAQNSLPDRQAPDISPNVSSGASMSPPSPPKPPRMINEPQYAQSNGDRYRNGSSNRAISNEIASSTNGRVKLLSVVKTNRVEPGGSATVVPPNGEQVELQERPPRREQRLPKAQPIPERIRSVDGSSSEPKRQKSGLSVTDAQRRDQPRGDGNAERDRRDRSTRRTLTADHEPKQLDEPRRNLSRSPAATTAAALPYDQTVREIRREVRLWRRSQTSYAPYQGDR</sequence>
<feature type="compositionally biased region" description="Basic and acidic residues" evidence="1">
    <location>
        <begin position="693"/>
        <end position="711"/>
    </location>
</feature>
<evidence type="ECO:0000313" key="3">
    <source>
        <dbReference type="EMBL" id="OQV12121.1"/>
    </source>
</evidence>
<feature type="compositionally biased region" description="Basic and acidic residues" evidence="1">
    <location>
        <begin position="650"/>
        <end position="661"/>
    </location>
</feature>
<feature type="compositionally biased region" description="Polar residues" evidence="1">
    <location>
        <begin position="591"/>
        <end position="605"/>
    </location>
</feature>
<keyword evidence="4" id="KW-1185">Reference proteome</keyword>
<name>A0A1W0WAA2_HYPEX</name>
<protein>
    <submittedName>
        <fullName evidence="3">Uncharacterized protein</fullName>
    </submittedName>
</protein>
<reference evidence="4" key="1">
    <citation type="submission" date="2017-01" db="EMBL/GenBank/DDBJ databases">
        <title>Comparative genomics of anhydrobiosis in the tardigrade Hypsibius dujardini.</title>
        <authorList>
            <person name="Yoshida Y."/>
            <person name="Koutsovoulos G."/>
            <person name="Laetsch D."/>
            <person name="Stevens L."/>
            <person name="Kumar S."/>
            <person name="Horikawa D."/>
            <person name="Ishino K."/>
            <person name="Komine S."/>
            <person name="Tomita M."/>
            <person name="Blaxter M."/>
            <person name="Arakawa K."/>
        </authorList>
    </citation>
    <scope>NUCLEOTIDE SEQUENCE [LARGE SCALE GENOMIC DNA]</scope>
    <source>
        <strain evidence="4">Z151</strain>
    </source>
</reference>
<proteinExistence type="predicted"/>
<evidence type="ECO:0000256" key="2">
    <source>
        <dbReference type="SAM" id="Phobius"/>
    </source>
</evidence>
<comment type="caution">
    <text evidence="3">The sequence shown here is derived from an EMBL/GenBank/DDBJ whole genome shotgun (WGS) entry which is preliminary data.</text>
</comment>
<feature type="region of interest" description="Disordered" evidence="1">
    <location>
        <begin position="633"/>
        <end position="748"/>
    </location>
</feature>
<accession>A0A1W0WAA2</accession>
<evidence type="ECO:0000256" key="1">
    <source>
        <dbReference type="SAM" id="MobiDB-lite"/>
    </source>
</evidence>
<dbReference type="AlphaFoldDB" id="A0A1W0WAA2"/>
<evidence type="ECO:0000313" key="4">
    <source>
        <dbReference type="Proteomes" id="UP000192578"/>
    </source>
</evidence>